<feature type="domain" description="N-acetyltransferase" evidence="1">
    <location>
        <begin position="1"/>
        <end position="166"/>
    </location>
</feature>
<dbReference type="RefSeq" id="WP_110608672.1">
    <property type="nucleotide sequence ID" value="NZ_PDOD01000001.1"/>
</dbReference>
<proteinExistence type="predicted"/>
<evidence type="ECO:0000313" key="2">
    <source>
        <dbReference type="EMBL" id="PYZ95037.1"/>
    </source>
</evidence>
<dbReference type="EMBL" id="PDOD01000001">
    <property type="protein sequence ID" value="PYZ95037.1"/>
    <property type="molecule type" value="Genomic_DNA"/>
</dbReference>
<dbReference type="OrthoDB" id="5292888at2"/>
<keyword evidence="3" id="KW-1185">Reference proteome</keyword>
<sequence>MNIRKATVEDAKGMARVHVDCWRSAYEGILPSDLLNNLSYKDREQRWIKNIPLSTSGGSMTFVVENEEGKIVGFALGGTMRDARLRMKYTGELYGLYVHPNNQQKGFGKKLFESVVHHLVSLHHSSIALWTFKGHHSCSFYNHLGGEKVYDKKTTIGGTELTEWAYGWDDLSSFPINIDQLN</sequence>
<dbReference type="SUPFAM" id="SSF55729">
    <property type="entry name" value="Acyl-CoA N-acyltransferases (Nat)"/>
    <property type="match status" value="1"/>
</dbReference>
<protein>
    <submittedName>
        <fullName evidence="2">GNAT family N-acetyltransferase</fullName>
    </submittedName>
</protein>
<dbReference type="Proteomes" id="UP000248214">
    <property type="component" value="Unassembled WGS sequence"/>
</dbReference>
<dbReference type="PROSITE" id="PS51186">
    <property type="entry name" value="GNAT"/>
    <property type="match status" value="1"/>
</dbReference>
<organism evidence="2 3">
    <name type="scientific">Salipaludibacillus keqinensis</name>
    <dbReference type="NCBI Taxonomy" id="2045207"/>
    <lineage>
        <taxon>Bacteria</taxon>
        <taxon>Bacillati</taxon>
        <taxon>Bacillota</taxon>
        <taxon>Bacilli</taxon>
        <taxon>Bacillales</taxon>
        <taxon>Bacillaceae</taxon>
    </lineage>
</organism>
<evidence type="ECO:0000259" key="1">
    <source>
        <dbReference type="PROSITE" id="PS51186"/>
    </source>
</evidence>
<comment type="caution">
    <text evidence="2">The sequence shown here is derived from an EMBL/GenBank/DDBJ whole genome shotgun (WGS) entry which is preliminary data.</text>
</comment>
<name>A0A323TMZ7_9BACI</name>
<dbReference type="Gene3D" id="3.40.630.30">
    <property type="match status" value="1"/>
</dbReference>
<dbReference type="InterPro" id="IPR016181">
    <property type="entry name" value="Acyl_CoA_acyltransferase"/>
</dbReference>
<dbReference type="AlphaFoldDB" id="A0A323TMZ7"/>
<accession>A0A323TMZ7</accession>
<reference evidence="2 3" key="1">
    <citation type="submission" date="2017-10" db="EMBL/GenBank/DDBJ databases">
        <title>Bacillus sp. nov., a halophilic bacterium isolated from a Keqin Lake.</title>
        <authorList>
            <person name="Wang H."/>
        </authorList>
    </citation>
    <scope>NUCLEOTIDE SEQUENCE [LARGE SCALE GENOMIC DNA]</scope>
    <source>
        <strain evidence="2 3">KQ-12</strain>
    </source>
</reference>
<dbReference type="GO" id="GO:0016747">
    <property type="term" value="F:acyltransferase activity, transferring groups other than amino-acyl groups"/>
    <property type="evidence" value="ECO:0007669"/>
    <property type="project" value="InterPro"/>
</dbReference>
<dbReference type="CDD" id="cd04301">
    <property type="entry name" value="NAT_SF"/>
    <property type="match status" value="1"/>
</dbReference>
<gene>
    <name evidence="2" type="ORF">CR194_05855</name>
</gene>
<dbReference type="Pfam" id="PF00583">
    <property type="entry name" value="Acetyltransf_1"/>
    <property type="match status" value="1"/>
</dbReference>
<evidence type="ECO:0000313" key="3">
    <source>
        <dbReference type="Proteomes" id="UP000248214"/>
    </source>
</evidence>
<dbReference type="InterPro" id="IPR000182">
    <property type="entry name" value="GNAT_dom"/>
</dbReference>
<keyword evidence="2" id="KW-0808">Transferase</keyword>